<dbReference type="Pfam" id="PF06445">
    <property type="entry name" value="GyrI-like"/>
    <property type="match status" value="1"/>
</dbReference>
<keyword evidence="3" id="KW-1185">Reference proteome</keyword>
<dbReference type="PIRSF" id="PIRSF031644">
    <property type="entry name" value="UCP031644"/>
    <property type="match status" value="1"/>
</dbReference>
<dbReference type="Proteomes" id="UP001425155">
    <property type="component" value="Unassembled WGS sequence"/>
</dbReference>
<evidence type="ECO:0000259" key="1">
    <source>
        <dbReference type="Pfam" id="PF06445"/>
    </source>
</evidence>
<gene>
    <name evidence="2" type="ORF">WJX64_00775</name>
</gene>
<evidence type="ECO:0000313" key="2">
    <source>
        <dbReference type="EMBL" id="MEN1945072.1"/>
    </source>
</evidence>
<protein>
    <submittedName>
        <fullName evidence="2">GyrI-like domain-containing protein</fullName>
    </submittedName>
</protein>
<dbReference type="EMBL" id="JBCLVG010000001">
    <property type="protein sequence ID" value="MEN1945072.1"/>
    <property type="molecule type" value="Genomic_DNA"/>
</dbReference>
<dbReference type="InterPro" id="IPR029442">
    <property type="entry name" value="GyrI-like"/>
</dbReference>
<reference evidence="2 3" key="1">
    <citation type="submission" date="2024-03" db="EMBL/GenBank/DDBJ databases">
        <title>YIM 134122 draft genome.</title>
        <authorList>
            <person name="Zuo S."/>
            <person name="Xiong L."/>
        </authorList>
    </citation>
    <scope>NUCLEOTIDE SEQUENCE [LARGE SCALE GENOMIC DNA]</scope>
    <source>
        <strain evidence="2 3">YIM 134122</strain>
    </source>
</reference>
<evidence type="ECO:0000313" key="3">
    <source>
        <dbReference type="Proteomes" id="UP001425155"/>
    </source>
</evidence>
<comment type="caution">
    <text evidence="2">The sequence shown here is derived from an EMBL/GenBank/DDBJ whole genome shotgun (WGS) entry which is preliminary data.</text>
</comment>
<feature type="domain" description="GyrI-like small molecule binding" evidence="1">
    <location>
        <begin position="19"/>
        <end position="197"/>
    </location>
</feature>
<dbReference type="InterPro" id="IPR008319">
    <property type="entry name" value="GyrI-like_CCH_Lin2189-like"/>
</dbReference>
<dbReference type="RefSeq" id="WP_342110849.1">
    <property type="nucleotide sequence ID" value="NZ_JBCAUN010000001.1"/>
</dbReference>
<accession>A0ABU9VZA3</accession>
<proteinExistence type="predicted"/>
<dbReference type="SUPFAM" id="SSF55136">
    <property type="entry name" value="Probable bacterial effector-binding domain"/>
    <property type="match status" value="1"/>
</dbReference>
<organism evidence="2 3">
    <name type="scientific">Leifsonia stereocauli</name>
    <dbReference type="NCBI Taxonomy" id="3134136"/>
    <lineage>
        <taxon>Bacteria</taxon>
        <taxon>Bacillati</taxon>
        <taxon>Actinomycetota</taxon>
        <taxon>Actinomycetes</taxon>
        <taxon>Micrococcales</taxon>
        <taxon>Microbacteriaceae</taxon>
        <taxon>Leifsonia</taxon>
    </lineage>
</organism>
<name>A0ABU9VZA3_9MICO</name>
<dbReference type="InterPro" id="IPR011256">
    <property type="entry name" value="Reg_factor_effector_dom_sf"/>
</dbReference>
<sequence length="209" mass="23430">MKSDFKKQVPTYTAPRGSFEIVTVPPLQFLMIDGHGDPNSAQSYADALATLFPVAYALKFFSKRELDRDYTVMPLEALWWADDMTSFTSARDKSQWSWTLLNMVPDWITAEHLDAARRNAASRGGAPSLDALRPEALEEGQVVQTLHIGSYDDEAPVLDALHHEFIPAHALQMTGRHHEIYLSDPRRTASDKLRTILRQPVSPAGEPSQ</sequence>
<dbReference type="Gene3D" id="3.20.80.10">
    <property type="entry name" value="Regulatory factor, effector binding domain"/>
    <property type="match status" value="1"/>
</dbReference>